<name>A0A8J4VVZ7_9ROSI</name>
<organism evidence="1 2">
    <name type="scientific">Castanea mollissima</name>
    <name type="common">Chinese chestnut</name>
    <dbReference type="NCBI Taxonomy" id="60419"/>
    <lineage>
        <taxon>Eukaryota</taxon>
        <taxon>Viridiplantae</taxon>
        <taxon>Streptophyta</taxon>
        <taxon>Embryophyta</taxon>
        <taxon>Tracheophyta</taxon>
        <taxon>Spermatophyta</taxon>
        <taxon>Magnoliopsida</taxon>
        <taxon>eudicotyledons</taxon>
        <taxon>Gunneridae</taxon>
        <taxon>Pentapetalae</taxon>
        <taxon>rosids</taxon>
        <taxon>fabids</taxon>
        <taxon>Fagales</taxon>
        <taxon>Fagaceae</taxon>
        <taxon>Castanea</taxon>
    </lineage>
</organism>
<dbReference type="AlphaFoldDB" id="A0A8J4VVZ7"/>
<dbReference type="Proteomes" id="UP000737018">
    <property type="component" value="Unassembled WGS sequence"/>
</dbReference>
<reference evidence="1" key="1">
    <citation type="submission" date="2020-03" db="EMBL/GenBank/DDBJ databases">
        <title>Castanea mollissima Vanexum genome sequencing.</title>
        <authorList>
            <person name="Staton M."/>
        </authorList>
    </citation>
    <scope>NUCLEOTIDE SEQUENCE</scope>
    <source>
        <tissue evidence="1">Leaf</tissue>
    </source>
</reference>
<proteinExistence type="predicted"/>
<dbReference type="EMBL" id="JRKL02000326">
    <property type="protein sequence ID" value="KAF3972522.1"/>
    <property type="molecule type" value="Genomic_DNA"/>
</dbReference>
<protein>
    <submittedName>
        <fullName evidence="1">Uncharacterized protein</fullName>
    </submittedName>
</protein>
<gene>
    <name evidence="1" type="ORF">CMV_003984</name>
</gene>
<accession>A0A8J4VVZ7</accession>
<sequence length="70" mass="7966">MERKKFEKTVTLLPPSNPVPSIDLHGSIWCCISTKMLSSAVSVSFNKNKQKKRNSSLFTLCIFRFCKISN</sequence>
<keyword evidence="2" id="KW-1185">Reference proteome</keyword>
<evidence type="ECO:0000313" key="1">
    <source>
        <dbReference type="EMBL" id="KAF3972522.1"/>
    </source>
</evidence>
<comment type="caution">
    <text evidence="1">The sequence shown here is derived from an EMBL/GenBank/DDBJ whole genome shotgun (WGS) entry which is preliminary data.</text>
</comment>
<evidence type="ECO:0000313" key="2">
    <source>
        <dbReference type="Proteomes" id="UP000737018"/>
    </source>
</evidence>